<evidence type="ECO:0000313" key="2">
    <source>
        <dbReference type="EMBL" id="MBD8501152.1"/>
    </source>
</evidence>
<keyword evidence="1" id="KW-0472">Membrane</keyword>
<keyword evidence="1" id="KW-1133">Transmembrane helix</keyword>
<feature type="transmembrane region" description="Helical" evidence="1">
    <location>
        <begin position="65"/>
        <end position="85"/>
    </location>
</feature>
<dbReference type="Proteomes" id="UP000634529">
    <property type="component" value="Unassembled WGS sequence"/>
</dbReference>
<evidence type="ECO:0000313" key="3">
    <source>
        <dbReference type="Proteomes" id="UP000634529"/>
    </source>
</evidence>
<organism evidence="2 3">
    <name type="scientific">Paenibacillus arenosi</name>
    <dbReference type="NCBI Taxonomy" id="2774142"/>
    <lineage>
        <taxon>Bacteria</taxon>
        <taxon>Bacillati</taxon>
        <taxon>Bacillota</taxon>
        <taxon>Bacilli</taxon>
        <taxon>Bacillales</taxon>
        <taxon>Paenibacillaceae</taxon>
        <taxon>Paenibacillus</taxon>
    </lineage>
</organism>
<dbReference type="RefSeq" id="WP_192027360.1">
    <property type="nucleotide sequence ID" value="NZ_JACYTN010000040.1"/>
</dbReference>
<comment type="caution">
    <text evidence="2">The sequence shown here is derived from an EMBL/GenBank/DDBJ whole genome shotgun (WGS) entry which is preliminary data.</text>
</comment>
<proteinExistence type="predicted"/>
<sequence length="130" mass="14324">MVRSKQSALAMAIILSFVYAVSLEVISIIIGQYEGPIRKEIIIFTLIILYALPTGLLYQNKFWPFALLIIVIAPLLSIAFMNVLGDWKQVSGENVAGGIDALMLRIYQIVSLILGTALGLVRNAFTVQLK</sequence>
<evidence type="ECO:0000256" key="1">
    <source>
        <dbReference type="SAM" id="Phobius"/>
    </source>
</evidence>
<keyword evidence="3" id="KW-1185">Reference proteome</keyword>
<dbReference type="EMBL" id="JACYTN010000040">
    <property type="protein sequence ID" value="MBD8501152.1"/>
    <property type="molecule type" value="Genomic_DNA"/>
</dbReference>
<accession>A0ABR9B440</accession>
<reference evidence="2 3" key="1">
    <citation type="submission" date="2020-09" db="EMBL/GenBank/DDBJ databases">
        <title>Paenibacillus sp. CAU 1523 isolated from sand of Haeundae Beach.</title>
        <authorList>
            <person name="Kim W."/>
        </authorList>
    </citation>
    <scope>NUCLEOTIDE SEQUENCE [LARGE SCALE GENOMIC DNA]</scope>
    <source>
        <strain evidence="2 3">CAU 1523</strain>
    </source>
</reference>
<feature type="transmembrane region" description="Helical" evidence="1">
    <location>
        <begin position="105"/>
        <end position="125"/>
    </location>
</feature>
<feature type="transmembrane region" description="Helical" evidence="1">
    <location>
        <begin position="41"/>
        <end position="58"/>
    </location>
</feature>
<name>A0ABR9B440_9BACL</name>
<gene>
    <name evidence="2" type="ORF">IFO66_23025</name>
</gene>
<feature type="transmembrane region" description="Helical" evidence="1">
    <location>
        <begin position="7"/>
        <end position="29"/>
    </location>
</feature>
<keyword evidence="1" id="KW-0812">Transmembrane</keyword>
<protein>
    <submittedName>
        <fullName evidence="2">Uncharacterized protein</fullName>
    </submittedName>
</protein>